<dbReference type="EMBL" id="SPUM01000026">
    <property type="protein sequence ID" value="TFW34411.1"/>
    <property type="molecule type" value="Genomic_DNA"/>
</dbReference>
<evidence type="ECO:0000313" key="3">
    <source>
        <dbReference type="Proteomes" id="UP000297258"/>
    </source>
</evidence>
<gene>
    <name evidence="2" type="ORF">E4O92_04205</name>
</gene>
<comment type="caution">
    <text evidence="2">The sequence shown here is derived from an EMBL/GenBank/DDBJ whole genome shotgun (WGS) entry which is preliminary data.</text>
</comment>
<dbReference type="Pfam" id="PF07963">
    <property type="entry name" value="N_methyl"/>
    <property type="match status" value="1"/>
</dbReference>
<organism evidence="2 3">
    <name type="scientific">Massilia horti</name>
    <dbReference type="NCBI Taxonomy" id="2562153"/>
    <lineage>
        <taxon>Bacteria</taxon>
        <taxon>Pseudomonadati</taxon>
        <taxon>Pseudomonadota</taxon>
        <taxon>Betaproteobacteria</taxon>
        <taxon>Burkholderiales</taxon>
        <taxon>Oxalobacteraceae</taxon>
        <taxon>Telluria group</taxon>
        <taxon>Massilia</taxon>
    </lineage>
</organism>
<dbReference type="Proteomes" id="UP000297258">
    <property type="component" value="Unassembled WGS sequence"/>
</dbReference>
<dbReference type="InterPro" id="IPR012902">
    <property type="entry name" value="N_methyl_site"/>
</dbReference>
<evidence type="ECO:0000313" key="2">
    <source>
        <dbReference type="EMBL" id="TFW34411.1"/>
    </source>
</evidence>
<evidence type="ECO:0000256" key="1">
    <source>
        <dbReference type="ARBA" id="ARBA00022481"/>
    </source>
</evidence>
<dbReference type="AlphaFoldDB" id="A0A4Y9T6I3"/>
<keyword evidence="1" id="KW-0488">Methylation</keyword>
<dbReference type="PROSITE" id="PS00409">
    <property type="entry name" value="PROKAR_NTER_METHYL"/>
    <property type="match status" value="1"/>
</dbReference>
<dbReference type="PANTHER" id="PTHR30093:SF47">
    <property type="entry name" value="TYPE IV PILUS NON-CORE MINOR PILIN PILE"/>
    <property type="match status" value="1"/>
</dbReference>
<dbReference type="InterPro" id="IPR045584">
    <property type="entry name" value="Pilin-like"/>
</dbReference>
<reference evidence="2 3" key="1">
    <citation type="submission" date="2019-03" db="EMBL/GenBank/DDBJ databases">
        <title>Draft genome of Massilia hortus sp. nov., a novel bacterial species of the Oxalobacteraceae family.</title>
        <authorList>
            <person name="Peta V."/>
            <person name="Raths R."/>
            <person name="Bucking H."/>
        </authorList>
    </citation>
    <scope>NUCLEOTIDE SEQUENCE [LARGE SCALE GENOMIC DNA]</scope>
    <source>
        <strain evidence="2 3">ONC3</strain>
    </source>
</reference>
<keyword evidence="3" id="KW-1185">Reference proteome</keyword>
<dbReference type="RefSeq" id="WP_135188496.1">
    <property type="nucleotide sequence ID" value="NZ_SPUM01000026.1"/>
</dbReference>
<accession>A0A4Y9T6I3</accession>
<dbReference type="SUPFAM" id="SSF54523">
    <property type="entry name" value="Pili subunits"/>
    <property type="match status" value="1"/>
</dbReference>
<proteinExistence type="predicted"/>
<dbReference type="InterPro" id="IPR000983">
    <property type="entry name" value="Bac_GSPG_pilin"/>
</dbReference>
<dbReference type="PRINTS" id="PR00813">
    <property type="entry name" value="BCTERIALGSPG"/>
</dbReference>
<sequence length="128" mass="14355">MRAKSIMPRGFTLIELLVALAIIATLLSLAAPRYLGNVERAKEATLKENLATLRDVLDKHFADKGTYPQALDELVERRYLRRIPDDPFTESNRTWILIPPPDPKLGGIYDVHSGTTGLARDGSRLAEW</sequence>
<dbReference type="GO" id="GO:0015628">
    <property type="term" value="P:protein secretion by the type II secretion system"/>
    <property type="evidence" value="ECO:0007669"/>
    <property type="project" value="InterPro"/>
</dbReference>
<dbReference type="Gene3D" id="3.30.700.10">
    <property type="entry name" value="Glycoprotein, Type 4 Pilin"/>
    <property type="match status" value="1"/>
</dbReference>
<dbReference type="NCBIfam" id="TIGR02532">
    <property type="entry name" value="IV_pilin_GFxxxE"/>
    <property type="match status" value="1"/>
</dbReference>
<dbReference type="OrthoDB" id="9795612at2"/>
<protein>
    <submittedName>
        <fullName evidence="2">Prepilin-type N-terminal cleavage/methylation domain-containing protein</fullName>
    </submittedName>
</protein>
<name>A0A4Y9T6I3_9BURK</name>
<dbReference type="GO" id="GO:0015627">
    <property type="term" value="C:type II protein secretion system complex"/>
    <property type="evidence" value="ECO:0007669"/>
    <property type="project" value="InterPro"/>
</dbReference>
<dbReference type="PANTHER" id="PTHR30093">
    <property type="entry name" value="GENERAL SECRETION PATHWAY PROTEIN G"/>
    <property type="match status" value="1"/>
</dbReference>